<evidence type="ECO:0000313" key="2">
    <source>
        <dbReference type="Proteomes" id="UP000241462"/>
    </source>
</evidence>
<dbReference type="EMBL" id="KZ678644">
    <property type="protein sequence ID" value="PSR77691.1"/>
    <property type="molecule type" value="Genomic_DNA"/>
</dbReference>
<accession>A0A2T2ZV92</accession>
<keyword evidence="2" id="KW-1185">Reference proteome</keyword>
<gene>
    <name evidence="1" type="ORF">BD289DRAFT_142180</name>
</gene>
<evidence type="ECO:0000313" key="1">
    <source>
        <dbReference type="EMBL" id="PSR77691.1"/>
    </source>
</evidence>
<dbReference type="InParanoid" id="A0A2T2ZV92"/>
<sequence length="251" mass="27655">MTATNTSRRYIKKRCLAVNALTLSSCLQTIRRLSSILLLHDHNSRHCLSSPGQHGTTKYRSHSQGHCCTNFASTPSTSKVDIVDPSCNLGVLQSLRIVSFTNLACRNSAGSQLLLLSRRVTHCCRTIRVAAEDASWATSEPKIVGRDGKPRLKYSFARCTVRLRRKATVSPESAGATGLRHNPSNQPGRLAAGACLQRLQGPDGLSWPNQLTRNLPVGPRPLERCFVWPRVGGYNVQDRQVKPDGPRLAHR</sequence>
<dbReference type="AlphaFoldDB" id="A0A2T2ZV92"/>
<protein>
    <submittedName>
        <fullName evidence="1">Uncharacterized protein</fullName>
    </submittedName>
</protein>
<reference evidence="1 2" key="1">
    <citation type="journal article" date="2018" name="Mycol. Prog.">
        <title>Coniella lustricola, a new species from submerged detritus.</title>
        <authorList>
            <person name="Raudabaugh D.B."/>
            <person name="Iturriaga T."/>
            <person name="Carver A."/>
            <person name="Mondo S."/>
            <person name="Pangilinan J."/>
            <person name="Lipzen A."/>
            <person name="He G."/>
            <person name="Amirebrahimi M."/>
            <person name="Grigoriev I.V."/>
            <person name="Miller A.N."/>
        </authorList>
    </citation>
    <scope>NUCLEOTIDE SEQUENCE [LARGE SCALE GENOMIC DNA]</scope>
    <source>
        <strain evidence="1 2">B22-T-1</strain>
    </source>
</reference>
<name>A0A2T2ZV92_9PEZI</name>
<proteinExistence type="predicted"/>
<dbReference type="Proteomes" id="UP000241462">
    <property type="component" value="Unassembled WGS sequence"/>
</dbReference>
<organism evidence="1 2">
    <name type="scientific">Coniella lustricola</name>
    <dbReference type="NCBI Taxonomy" id="2025994"/>
    <lineage>
        <taxon>Eukaryota</taxon>
        <taxon>Fungi</taxon>
        <taxon>Dikarya</taxon>
        <taxon>Ascomycota</taxon>
        <taxon>Pezizomycotina</taxon>
        <taxon>Sordariomycetes</taxon>
        <taxon>Sordariomycetidae</taxon>
        <taxon>Diaporthales</taxon>
        <taxon>Schizoparmaceae</taxon>
        <taxon>Coniella</taxon>
    </lineage>
</organism>